<reference evidence="1 2" key="1">
    <citation type="submission" date="2023-03" db="EMBL/GenBank/DDBJ databases">
        <title>High recombination rates correlate with genetic variation in Cardiocondyla obscurior ants.</title>
        <authorList>
            <person name="Errbii M."/>
        </authorList>
    </citation>
    <scope>NUCLEOTIDE SEQUENCE [LARGE SCALE GENOMIC DNA]</scope>
    <source>
        <strain evidence="1">Alpha-2009</strain>
        <tissue evidence="1">Whole body</tissue>
    </source>
</reference>
<keyword evidence="2" id="KW-1185">Reference proteome</keyword>
<dbReference type="EMBL" id="JADYXP020000014">
    <property type="protein sequence ID" value="KAL0109928.1"/>
    <property type="molecule type" value="Genomic_DNA"/>
</dbReference>
<evidence type="ECO:0000313" key="1">
    <source>
        <dbReference type="EMBL" id="KAL0109928.1"/>
    </source>
</evidence>
<gene>
    <name evidence="1" type="ORF">PUN28_013522</name>
</gene>
<sequence>MKHSDTDISSKEIVEIQDASLTNQSESEEKLDKYNLFFGKQLQSPILGYHYQLLDLPTNCIPSTTLDTSLLHIPVYAHLKIYDIKPVHLPKAESILSALQLQLSEYTVLSKSSKEISSTTRLSEENELSALLQHSKQYKNYESEIN</sequence>
<dbReference type="Proteomes" id="UP001430953">
    <property type="component" value="Unassembled WGS sequence"/>
</dbReference>
<dbReference type="AlphaFoldDB" id="A0AAW2F500"/>
<proteinExistence type="predicted"/>
<evidence type="ECO:0000313" key="2">
    <source>
        <dbReference type="Proteomes" id="UP001430953"/>
    </source>
</evidence>
<organism evidence="1 2">
    <name type="scientific">Cardiocondyla obscurior</name>
    <dbReference type="NCBI Taxonomy" id="286306"/>
    <lineage>
        <taxon>Eukaryota</taxon>
        <taxon>Metazoa</taxon>
        <taxon>Ecdysozoa</taxon>
        <taxon>Arthropoda</taxon>
        <taxon>Hexapoda</taxon>
        <taxon>Insecta</taxon>
        <taxon>Pterygota</taxon>
        <taxon>Neoptera</taxon>
        <taxon>Endopterygota</taxon>
        <taxon>Hymenoptera</taxon>
        <taxon>Apocrita</taxon>
        <taxon>Aculeata</taxon>
        <taxon>Formicoidea</taxon>
        <taxon>Formicidae</taxon>
        <taxon>Myrmicinae</taxon>
        <taxon>Cardiocondyla</taxon>
    </lineage>
</organism>
<comment type="caution">
    <text evidence="1">The sequence shown here is derived from an EMBL/GenBank/DDBJ whole genome shotgun (WGS) entry which is preliminary data.</text>
</comment>
<accession>A0AAW2F500</accession>
<protein>
    <submittedName>
        <fullName evidence="1">Uncharacterized protein</fullName>
    </submittedName>
</protein>
<name>A0AAW2F500_9HYME</name>